<feature type="compositionally biased region" description="Polar residues" evidence="4">
    <location>
        <begin position="263"/>
        <end position="274"/>
    </location>
</feature>
<feature type="domain" description="Ubiquitin-like protease family profile" evidence="5">
    <location>
        <begin position="385"/>
        <end position="573"/>
    </location>
</feature>
<dbReference type="InterPro" id="IPR038765">
    <property type="entry name" value="Papain-like_cys_pep_sf"/>
</dbReference>
<evidence type="ECO:0000256" key="1">
    <source>
        <dbReference type="ARBA" id="ARBA00005234"/>
    </source>
</evidence>
<evidence type="ECO:0000256" key="2">
    <source>
        <dbReference type="ARBA" id="ARBA00022670"/>
    </source>
</evidence>
<dbReference type="InParanoid" id="G0MH54"/>
<dbReference type="GO" id="GO:0008234">
    <property type="term" value="F:cysteine-type peptidase activity"/>
    <property type="evidence" value="ECO:0007669"/>
    <property type="project" value="InterPro"/>
</dbReference>
<dbReference type="Gene3D" id="3.40.395.10">
    <property type="entry name" value="Adenoviral Proteinase, Chain A"/>
    <property type="match status" value="1"/>
</dbReference>
<dbReference type="GO" id="GO:0006508">
    <property type="term" value="P:proteolysis"/>
    <property type="evidence" value="ECO:0007669"/>
    <property type="project" value="UniProtKB-KW"/>
</dbReference>
<feature type="compositionally biased region" description="Polar residues" evidence="4">
    <location>
        <begin position="681"/>
        <end position="693"/>
    </location>
</feature>
<evidence type="ECO:0000259" key="5">
    <source>
        <dbReference type="PROSITE" id="PS50600"/>
    </source>
</evidence>
<dbReference type="PROSITE" id="PS50600">
    <property type="entry name" value="ULP_PROTEASE"/>
    <property type="match status" value="1"/>
</dbReference>
<sequence length="769" mass="87918">MPPKRKQATKDEDSDGDDSPPQKMNSGKTMKTPTQYPPRLMDPFLKEFYSHPDLSWSYVKELSSRFGLEDCSVDAMTHHLKNKMKKGGDAGIWRRSEEIRLKRELEVLARRMMKAPPHTKSFTKKQHLLLEEAYQKKKTTKTDFDVCISDLKLSKTKTGQWLQKREATEKQGLQNFKQFLEDPNFSFKSTAPPRTKMDAWKVPILEEDHLKCGHGNSSDQLVMRKLQKKTGESDESIRRWKSNRRNRIRRRGVKQSEEENDRSPSPASNSSIMNSEVGEESKDLTNLKIDQNSDDGIVNVDASLALKNCSLLDGTRNTGTTDDSVHETNVDYEFDMSDVDNGVENIENNVNQSDVLNDEIPPVIKPTQVVARINHEKGYIFHLVEHLTLQNISTLQGTNLIDSEIIDFASLSNIFDFPNPEKFHSALFLPARFFDTLIEGVDLKKLVEHGIGLEVLKWNCTHHMFGVVDIFYRDVVIVPIGTGAHYVLAVIVKGCQVYVFDSNRFVGGEETNIYFTKAVGIILTEYMDLVCRHLRLDPTELPPLVVQYVENVPQQMVASNDCAIFVIFYMKTVMLTMESWIEWSKASFFFEIYLFSRISKLAEFFFEDQKIPYEITTSFLQNGEQLDWSSIVPEELRDVIPDRVSVFRQIMKYSDEEQQKAVSSLQLGFPMPTNEQVSVTRNSESSNLSSDQIKPSEELKSVTHQQNDNESLHPSDSYGQPFISISALGVYVSNDEDDDYFLLDPPLEPPVGAQMSPDELDDLWDLVFS</sequence>
<protein>
    <recommendedName>
        <fullName evidence="5">Ubiquitin-like protease family profile domain-containing protein</fullName>
    </recommendedName>
</protein>
<accession>G0MH54</accession>
<feature type="compositionally biased region" description="Basic residues" evidence="4">
    <location>
        <begin position="239"/>
        <end position="253"/>
    </location>
</feature>
<keyword evidence="7" id="KW-1185">Reference proteome</keyword>
<feature type="compositionally biased region" description="Polar residues" evidence="4">
    <location>
        <begin position="702"/>
        <end position="718"/>
    </location>
</feature>
<feature type="region of interest" description="Disordered" evidence="4">
    <location>
        <begin position="681"/>
        <end position="718"/>
    </location>
</feature>
<feature type="compositionally biased region" description="Basic and acidic residues" evidence="4">
    <location>
        <begin position="229"/>
        <end position="238"/>
    </location>
</feature>
<proteinExistence type="inferred from homology"/>
<feature type="compositionally biased region" description="Polar residues" evidence="4">
    <location>
        <begin position="22"/>
        <end position="34"/>
    </location>
</feature>
<feature type="region of interest" description="Disordered" evidence="4">
    <location>
        <begin position="227"/>
        <end position="282"/>
    </location>
</feature>
<reference evidence="7" key="1">
    <citation type="submission" date="2011-07" db="EMBL/GenBank/DDBJ databases">
        <authorList>
            <consortium name="Caenorhabditis brenneri Sequencing and Analysis Consortium"/>
            <person name="Wilson R.K."/>
        </authorList>
    </citation>
    <scope>NUCLEOTIDE SEQUENCE [LARGE SCALE GENOMIC DNA]</scope>
    <source>
        <strain evidence="7">PB2801</strain>
    </source>
</reference>
<dbReference type="AlphaFoldDB" id="G0MH54"/>
<comment type="similarity">
    <text evidence="1">Belongs to the peptidase C48 family.</text>
</comment>
<evidence type="ECO:0000313" key="6">
    <source>
        <dbReference type="EMBL" id="EGT57908.1"/>
    </source>
</evidence>
<name>G0MH54_CAEBE</name>
<evidence type="ECO:0000256" key="3">
    <source>
        <dbReference type="ARBA" id="ARBA00022801"/>
    </source>
</evidence>
<keyword evidence="3" id="KW-0378">Hydrolase</keyword>
<dbReference type="HOGENOM" id="CLU_363379_0_0_1"/>
<dbReference type="Pfam" id="PF02902">
    <property type="entry name" value="Peptidase_C48"/>
    <property type="match status" value="1"/>
</dbReference>
<evidence type="ECO:0000313" key="7">
    <source>
        <dbReference type="Proteomes" id="UP000008068"/>
    </source>
</evidence>
<gene>
    <name evidence="6" type="ORF">CAEBREN_14552</name>
</gene>
<keyword evidence="2" id="KW-0645">Protease</keyword>
<dbReference type="Proteomes" id="UP000008068">
    <property type="component" value="Unassembled WGS sequence"/>
</dbReference>
<organism evidence="7">
    <name type="scientific">Caenorhabditis brenneri</name>
    <name type="common">Nematode worm</name>
    <dbReference type="NCBI Taxonomy" id="135651"/>
    <lineage>
        <taxon>Eukaryota</taxon>
        <taxon>Metazoa</taxon>
        <taxon>Ecdysozoa</taxon>
        <taxon>Nematoda</taxon>
        <taxon>Chromadorea</taxon>
        <taxon>Rhabditida</taxon>
        <taxon>Rhabditina</taxon>
        <taxon>Rhabditomorpha</taxon>
        <taxon>Rhabditoidea</taxon>
        <taxon>Rhabditidae</taxon>
        <taxon>Peloderinae</taxon>
        <taxon>Caenorhabditis</taxon>
    </lineage>
</organism>
<evidence type="ECO:0000256" key="4">
    <source>
        <dbReference type="SAM" id="MobiDB-lite"/>
    </source>
</evidence>
<dbReference type="EMBL" id="GL379794">
    <property type="protein sequence ID" value="EGT57908.1"/>
    <property type="molecule type" value="Genomic_DNA"/>
</dbReference>
<dbReference type="InterPro" id="IPR003653">
    <property type="entry name" value="Peptidase_C48_C"/>
</dbReference>
<dbReference type="SUPFAM" id="SSF54001">
    <property type="entry name" value="Cysteine proteinases"/>
    <property type="match status" value="1"/>
</dbReference>
<feature type="region of interest" description="Disordered" evidence="4">
    <location>
        <begin position="1"/>
        <end position="38"/>
    </location>
</feature>